<keyword evidence="2 8" id="KW-0479">Metal-binding</keyword>
<dbReference type="InterPro" id="IPR013083">
    <property type="entry name" value="Znf_RING/FYVE/PHD"/>
</dbReference>
<dbReference type="Pfam" id="PF21366">
    <property type="entry name" value="TRAFD1-XIAF1_ZnF"/>
    <property type="match status" value="1"/>
</dbReference>
<dbReference type="PANTHER" id="PTHR16295">
    <property type="entry name" value="TRAF-TYPE ZINC FINGER PROTEIN-RELATED"/>
    <property type="match status" value="1"/>
</dbReference>
<evidence type="ECO:0000256" key="7">
    <source>
        <dbReference type="ARBA" id="ARBA00040410"/>
    </source>
</evidence>
<evidence type="ECO:0000259" key="10">
    <source>
        <dbReference type="PROSITE" id="PS50145"/>
    </source>
</evidence>
<dbReference type="PANTHER" id="PTHR16295:SF19">
    <property type="entry name" value="TRAF-TYPE ZINC FINGER DOMAIN-CONTAINING PROTEIN 1"/>
    <property type="match status" value="1"/>
</dbReference>
<name>A0AAW1APS9_CROAD</name>
<protein>
    <recommendedName>
        <fullName evidence="7">TRAF-type zinc finger domain-containing protein 1</fullName>
    </recommendedName>
</protein>
<dbReference type="Proteomes" id="UP001474421">
    <property type="component" value="Unassembled WGS sequence"/>
</dbReference>
<dbReference type="Gene3D" id="3.30.40.10">
    <property type="entry name" value="Zinc/RING finger domain, C3HC4 (zinc finger)"/>
    <property type="match status" value="2"/>
</dbReference>
<evidence type="ECO:0000256" key="8">
    <source>
        <dbReference type="PROSITE-ProRule" id="PRU00207"/>
    </source>
</evidence>
<feature type="compositionally biased region" description="Polar residues" evidence="9">
    <location>
        <begin position="187"/>
        <end position="197"/>
    </location>
</feature>
<dbReference type="InterPro" id="IPR001293">
    <property type="entry name" value="Znf_TRAF"/>
</dbReference>
<sequence length="576" mass="64011">MAGKESETQLCNNCQKDIPLANYTIHEIHCSRNIGICPVCKESFPKAEMRTHREQEHAQIICKCSMRMDRGLLQDHVALECPLRPVACQHCDIELAFCKLQDHEDYCGARTERCGRCNRNIMLRELKTHPVDCWKKAGGEPGIQVQPCFNSEAPLRNIQTISDYLLRPDSTGESPLRGNRFLESQRHSWVSGNQLPRESSWRNRGPSRPDQNRAPLEKRATPLPADGESDYNFDYLLALSLQHENSLVQPNVAEAHRELWKNICPPQTGPADHSSQAKNSSGFSQDSLVAADILDRPKTETRLPCEFCEELYPEEDLILHQTGCNPASALASFSKRSNLVPPTDCLSSLWGELPGSRSRGSGESFPFQPGIQDSLLLPCEFCGVQLEEEILFHHQDQCDLRPATTRSSGRTPAQSEAPVVESSVGTESPDLPRRRIRHQGELSSQYLEQLKQKKPCPPAHGNHSQVPARRTQLAAPNNRREDPVALSKGRKPRNLGDGEGRTPPGRGPSDPVATPLPARYSSPDFLPSSYVPSFPTAVPTRPSIRQEGGQSPAGPPHFNNSKARPRQVKSADPDSE</sequence>
<evidence type="ECO:0000256" key="6">
    <source>
        <dbReference type="ARBA" id="ARBA00037636"/>
    </source>
</evidence>
<feature type="region of interest" description="Disordered" evidence="9">
    <location>
        <begin position="401"/>
        <end position="435"/>
    </location>
</feature>
<dbReference type="GO" id="GO:0005739">
    <property type="term" value="C:mitochondrion"/>
    <property type="evidence" value="ECO:0007669"/>
    <property type="project" value="TreeGrafter"/>
</dbReference>
<feature type="domain" description="TRAF-type" evidence="10">
    <location>
        <begin position="26"/>
        <end position="101"/>
    </location>
</feature>
<keyword evidence="12" id="KW-1185">Reference proteome</keyword>
<evidence type="ECO:0000256" key="3">
    <source>
        <dbReference type="ARBA" id="ARBA00022771"/>
    </source>
</evidence>
<evidence type="ECO:0000256" key="1">
    <source>
        <dbReference type="ARBA" id="ARBA00022553"/>
    </source>
</evidence>
<keyword evidence="4 8" id="KW-0862">Zinc</keyword>
<organism evidence="11 12">
    <name type="scientific">Crotalus adamanteus</name>
    <name type="common">Eastern diamondback rattlesnake</name>
    <dbReference type="NCBI Taxonomy" id="8729"/>
    <lineage>
        <taxon>Eukaryota</taxon>
        <taxon>Metazoa</taxon>
        <taxon>Chordata</taxon>
        <taxon>Craniata</taxon>
        <taxon>Vertebrata</taxon>
        <taxon>Euteleostomi</taxon>
        <taxon>Lepidosauria</taxon>
        <taxon>Squamata</taxon>
        <taxon>Bifurcata</taxon>
        <taxon>Unidentata</taxon>
        <taxon>Episquamata</taxon>
        <taxon>Toxicofera</taxon>
        <taxon>Serpentes</taxon>
        <taxon>Colubroidea</taxon>
        <taxon>Viperidae</taxon>
        <taxon>Crotalinae</taxon>
        <taxon>Crotalus</taxon>
    </lineage>
</organism>
<proteinExistence type="predicted"/>
<dbReference type="GO" id="GO:0045824">
    <property type="term" value="P:negative regulation of innate immune response"/>
    <property type="evidence" value="ECO:0007669"/>
    <property type="project" value="TreeGrafter"/>
</dbReference>
<feature type="region of interest" description="Disordered" evidence="9">
    <location>
        <begin position="449"/>
        <end position="576"/>
    </location>
</feature>
<dbReference type="GO" id="GO:0008270">
    <property type="term" value="F:zinc ion binding"/>
    <property type="evidence" value="ECO:0007669"/>
    <property type="project" value="UniProtKB-KW"/>
</dbReference>
<evidence type="ECO:0000313" key="11">
    <source>
        <dbReference type="EMBL" id="KAK9391771.1"/>
    </source>
</evidence>
<evidence type="ECO:0000256" key="5">
    <source>
        <dbReference type="ARBA" id="ARBA00022990"/>
    </source>
</evidence>
<reference evidence="11 12" key="1">
    <citation type="journal article" date="2024" name="Proc. Natl. Acad. Sci. U.S.A.">
        <title>The genetic regulatory architecture and epigenomic basis for age-related changes in rattlesnake venom.</title>
        <authorList>
            <person name="Hogan M.P."/>
            <person name="Holding M.L."/>
            <person name="Nystrom G.S."/>
            <person name="Colston T.J."/>
            <person name="Bartlett D.A."/>
            <person name="Mason A.J."/>
            <person name="Ellsworth S.A."/>
            <person name="Rautsaw R.M."/>
            <person name="Lawrence K.C."/>
            <person name="Strickland J.L."/>
            <person name="He B."/>
            <person name="Fraser P."/>
            <person name="Margres M.J."/>
            <person name="Gilbert D.M."/>
            <person name="Gibbs H.L."/>
            <person name="Parkinson C.L."/>
            <person name="Rokyta D.R."/>
        </authorList>
    </citation>
    <scope>NUCLEOTIDE SEQUENCE [LARGE SCALE GENOMIC DNA]</scope>
    <source>
        <strain evidence="11">DRR0105</strain>
    </source>
</reference>
<evidence type="ECO:0000256" key="9">
    <source>
        <dbReference type="SAM" id="MobiDB-lite"/>
    </source>
</evidence>
<keyword evidence="1" id="KW-0597">Phosphoprotein</keyword>
<keyword evidence="5" id="KW-0007">Acetylation</keyword>
<evidence type="ECO:0000256" key="4">
    <source>
        <dbReference type="ARBA" id="ARBA00022833"/>
    </source>
</evidence>
<dbReference type="InterPro" id="IPR051986">
    <property type="entry name" value="Innate_Immune_Apopt_Reg"/>
</dbReference>
<feature type="compositionally biased region" description="Polar residues" evidence="9">
    <location>
        <begin position="404"/>
        <end position="414"/>
    </location>
</feature>
<comment type="caution">
    <text evidence="11">The sequence shown here is derived from an EMBL/GenBank/DDBJ whole genome shotgun (WGS) entry which is preliminary data.</text>
</comment>
<dbReference type="PROSITE" id="PS50145">
    <property type="entry name" value="ZF_TRAF"/>
    <property type="match status" value="1"/>
</dbReference>
<dbReference type="AlphaFoldDB" id="A0AAW1APS9"/>
<evidence type="ECO:0000256" key="2">
    <source>
        <dbReference type="ARBA" id="ARBA00022723"/>
    </source>
</evidence>
<evidence type="ECO:0000313" key="12">
    <source>
        <dbReference type="Proteomes" id="UP001474421"/>
    </source>
</evidence>
<gene>
    <name evidence="11" type="ORF">NXF25_018160</name>
</gene>
<feature type="zinc finger region" description="TRAF-type" evidence="8">
    <location>
        <begin position="26"/>
        <end position="101"/>
    </location>
</feature>
<accession>A0AAW1APS9</accession>
<keyword evidence="3 8" id="KW-0863">Zinc-finger</keyword>
<dbReference type="InterPro" id="IPR049439">
    <property type="entry name" value="TRAFD1-XIAF1_Znf"/>
</dbReference>
<feature type="region of interest" description="Disordered" evidence="9">
    <location>
        <begin position="187"/>
        <end position="226"/>
    </location>
</feature>
<dbReference type="EMBL" id="JAOTOJ010000018">
    <property type="protein sequence ID" value="KAK9391771.1"/>
    <property type="molecule type" value="Genomic_DNA"/>
</dbReference>
<comment type="function">
    <text evidence="6">Negative feedback regulator that controls excessive innate immune responses. Regulates both Toll-like receptor 4 (TLR4) and DDX58/RIG1-like helicases (RLH) pathways. May inhibit the LTR pathway by direct interaction with TRAF6 and attenuation of NF-kappa-B activation. May negatively regulate the RLH pathway downstream from MAVS and upstream of NF-kappa-B and IRF3.</text>
</comment>